<evidence type="ECO:0000259" key="4">
    <source>
        <dbReference type="PROSITE" id="PS01124"/>
    </source>
</evidence>
<proteinExistence type="predicted"/>
<evidence type="ECO:0000256" key="3">
    <source>
        <dbReference type="ARBA" id="ARBA00023163"/>
    </source>
</evidence>
<dbReference type="InterPro" id="IPR050908">
    <property type="entry name" value="SmbC-like"/>
</dbReference>
<dbReference type="PRINTS" id="PR00032">
    <property type="entry name" value="HTHARAC"/>
</dbReference>
<keyword evidence="6" id="KW-1185">Reference proteome</keyword>
<dbReference type="PROSITE" id="PS00041">
    <property type="entry name" value="HTH_ARAC_FAMILY_1"/>
    <property type="match status" value="1"/>
</dbReference>
<dbReference type="SMART" id="SM00871">
    <property type="entry name" value="AraC_E_bind"/>
    <property type="match status" value="1"/>
</dbReference>
<name>A0AAE7E2V3_9BACT</name>
<reference evidence="5 6" key="1">
    <citation type="submission" date="2020-05" db="EMBL/GenBank/DDBJ databases">
        <title>Complete genome sequencing of Campylobacter and Arcobacter type strains.</title>
        <authorList>
            <person name="Miller W.G."/>
            <person name="Yee E."/>
        </authorList>
    </citation>
    <scope>NUCLEOTIDE SEQUENCE [LARGE SCALE GENOMIC DNA]</scope>
    <source>
        <strain evidence="5 6">LMG 26156</strain>
    </source>
</reference>
<gene>
    <name evidence="5" type="ORF">AVENP_0082</name>
</gene>
<feature type="domain" description="HTH araC/xylS-type" evidence="4">
    <location>
        <begin position="15"/>
        <end position="114"/>
    </location>
</feature>
<keyword evidence="2" id="KW-0238">DNA-binding</keyword>
<dbReference type="AlphaFoldDB" id="A0AAE7E2V3"/>
<dbReference type="InterPro" id="IPR029442">
    <property type="entry name" value="GyrI-like"/>
</dbReference>
<keyword evidence="3" id="KW-0804">Transcription</keyword>
<dbReference type="RefSeq" id="WP_128358239.1">
    <property type="nucleotide sequence ID" value="NZ_CP053840.1"/>
</dbReference>
<dbReference type="PANTHER" id="PTHR40055">
    <property type="entry name" value="TRANSCRIPTIONAL REGULATOR YGIV-RELATED"/>
    <property type="match status" value="1"/>
</dbReference>
<organism evidence="5 6">
    <name type="scientific">Arcobacter venerupis</name>
    <dbReference type="NCBI Taxonomy" id="1054033"/>
    <lineage>
        <taxon>Bacteria</taxon>
        <taxon>Pseudomonadati</taxon>
        <taxon>Campylobacterota</taxon>
        <taxon>Epsilonproteobacteria</taxon>
        <taxon>Campylobacterales</taxon>
        <taxon>Arcobacteraceae</taxon>
        <taxon>Arcobacter</taxon>
    </lineage>
</organism>
<dbReference type="InterPro" id="IPR020449">
    <property type="entry name" value="Tscrpt_reg_AraC-type_HTH"/>
</dbReference>
<dbReference type="InterPro" id="IPR009057">
    <property type="entry name" value="Homeodomain-like_sf"/>
</dbReference>
<dbReference type="InterPro" id="IPR018060">
    <property type="entry name" value="HTH_AraC"/>
</dbReference>
<dbReference type="GO" id="GO:0003700">
    <property type="term" value="F:DNA-binding transcription factor activity"/>
    <property type="evidence" value="ECO:0007669"/>
    <property type="project" value="InterPro"/>
</dbReference>
<dbReference type="InterPro" id="IPR010499">
    <property type="entry name" value="AraC_E-bd"/>
</dbReference>
<dbReference type="KEGG" id="avp:AVENP_0082"/>
<dbReference type="EMBL" id="CP053840">
    <property type="protein sequence ID" value="QKF65664.1"/>
    <property type="molecule type" value="Genomic_DNA"/>
</dbReference>
<dbReference type="GO" id="GO:0043565">
    <property type="term" value="F:sequence-specific DNA binding"/>
    <property type="evidence" value="ECO:0007669"/>
    <property type="project" value="InterPro"/>
</dbReference>
<protein>
    <submittedName>
        <fullName evidence="5">Transcriptional regulator, AraC family (GyrI domain)</fullName>
    </submittedName>
</protein>
<dbReference type="SUPFAM" id="SSF46689">
    <property type="entry name" value="Homeodomain-like"/>
    <property type="match status" value="2"/>
</dbReference>
<dbReference type="Gene3D" id="3.20.80.10">
    <property type="entry name" value="Regulatory factor, effector binding domain"/>
    <property type="match status" value="1"/>
</dbReference>
<dbReference type="SMART" id="SM00342">
    <property type="entry name" value="HTH_ARAC"/>
    <property type="match status" value="1"/>
</dbReference>
<dbReference type="Gene3D" id="1.10.10.60">
    <property type="entry name" value="Homeodomain-like"/>
    <property type="match status" value="1"/>
</dbReference>
<accession>A0AAE7E2V3</accession>
<dbReference type="SUPFAM" id="SSF55136">
    <property type="entry name" value="Probable bacterial effector-binding domain"/>
    <property type="match status" value="1"/>
</dbReference>
<dbReference type="Proteomes" id="UP000503482">
    <property type="component" value="Chromosome"/>
</dbReference>
<dbReference type="InterPro" id="IPR011256">
    <property type="entry name" value="Reg_factor_effector_dom_sf"/>
</dbReference>
<sequence>MQKRTTYNKNVQIANDAMYYIYEYIDTDINIDELALNFGISKFHLHKLFKEVMGINIYETIKSIRLQKASSLLLTNKYSTITQIASMCGYSSQTSFIRAFKERFNQTPKVWRNGGYEEYSTNILRNSNMAYYEKKDFENIEPKIIKSKPLRTYYIRQRGYLKEEVTRVWQKLQAWVYTNNITKYEEIGIYHDNPTITPHSECFYVAGIIPKGDVDLSNTSLPIFDTPEALYATFEIKGETGDILRFIQWAYQEWLPKSGFETTTNPPYVIFKKNHFLNEDRTFEATYYLPIQYV</sequence>
<dbReference type="PROSITE" id="PS01124">
    <property type="entry name" value="HTH_ARAC_FAMILY_2"/>
    <property type="match status" value="1"/>
</dbReference>
<evidence type="ECO:0000256" key="2">
    <source>
        <dbReference type="ARBA" id="ARBA00023125"/>
    </source>
</evidence>
<evidence type="ECO:0000313" key="6">
    <source>
        <dbReference type="Proteomes" id="UP000503482"/>
    </source>
</evidence>
<keyword evidence="1" id="KW-0805">Transcription regulation</keyword>
<evidence type="ECO:0000256" key="1">
    <source>
        <dbReference type="ARBA" id="ARBA00023015"/>
    </source>
</evidence>
<dbReference type="PANTHER" id="PTHR40055:SF1">
    <property type="entry name" value="TRANSCRIPTIONAL REGULATOR YGIV-RELATED"/>
    <property type="match status" value="1"/>
</dbReference>
<dbReference type="Pfam" id="PF12833">
    <property type="entry name" value="HTH_18"/>
    <property type="match status" value="1"/>
</dbReference>
<dbReference type="InterPro" id="IPR018062">
    <property type="entry name" value="HTH_AraC-typ_CS"/>
</dbReference>
<evidence type="ECO:0000313" key="5">
    <source>
        <dbReference type="EMBL" id="QKF65664.1"/>
    </source>
</evidence>
<dbReference type="Pfam" id="PF06445">
    <property type="entry name" value="GyrI-like"/>
    <property type="match status" value="1"/>
</dbReference>